<dbReference type="RefSeq" id="WP_302076644.1">
    <property type="nucleotide sequence ID" value="NZ_JAUKWQ010000002.1"/>
</dbReference>
<evidence type="ECO:0000313" key="1">
    <source>
        <dbReference type="EMBL" id="MDO1582503.1"/>
    </source>
</evidence>
<comment type="caution">
    <text evidence="1">The sequence shown here is derived from an EMBL/GenBank/DDBJ whole genome shotgun (WGS) entry which is preliminary data.</text>
</comment>
<dbReference type="Proteomes" id="UP001169006">
    <property type="component" value="Unassembled WGS sequence"/>
</dbReference>
<name>A0ABT8SXA1_9HYPH</name>
<sequence length="177" mass="19750">MQDETFSEMLWPDMLRLYAMPDVAPLCLSLQDEADVDVPLLLFLVLADRHQLGCSAADLQTFLSAASQWRETVLRPLRDIRRAMKNAFDGEGETALRDEIKRLELQAEKQHVARLARNFTPSDGAVGLLARRYLTERAIPAHLLHAFKDVFPPAVAALGPMHSSDIISMTSARTIAP</sequence>
<proteinExistence type="predicted"/>
<dbReference type="Pfam" id="PF09523">
    <property type="entry name" value="DUF2390"/>
    <property type="match status" value="1"/>
</dbReference>
<reference evidence="1" key="2">
    <citation type="submission" date="2023-07" db="EMBL/GenBank/DDBJ databases">
        <authorList>
            <person name="Sun H."/>
        </authorList>
    </citation>
    <scope>NUCLEOTIDE SEQUENCE</scope>
    <source>
        <strain evidence="1">05753</strain>
    </source>
</reference>
<dbReference type="InterPro" id="IPR012659">
    <property type="entry name" value="CHP02444"/>
</dbReference>
<reference evidence="1" key="1">
    <citation type="journal article" date="2015" name="Int. J. Syst. Evol. Microbiol.">
        <title>Rhizobium oryzicola sp. nov., potential plant-growth-promoting endophytic bacteria isolated from rice roots.</title>
        <authorList>
            <person name="Zhang X.X."/>
            <person name="Gao J.S."/>
            <person name="Cao Y.H."/>
            <person name="Sheirdil R.A."/>
            <person name="Wang X.C."/>
            <person name="Zhang L."/>
        </authorList>
    </citation>
    <scope>NUCLEOTIDE SEQUENCE</scope>
    <source>
        <strain evidence="1">05753</strain>
    </source>
</reference>
<dbReference type="NCBIfam" id="TIGR02444">
    <property type="entry name" value="TIGR02444 family protein"/>
    <property type="match status" value="1"/>
</dbReference>
<evidence type="ECO:0000313" key="2">
    <source>
        <dbReference type="Proteomes" id="UP001169006"/>
    </source>
</evidence>
<gene>
    <name evidence="1" type="ORF">Q2T52_10365</name>
</gene>
<dbReference type="EMBL" id="JAUKWQ010000002">
    <property type="protein sequence ID" value="MDO1582503.1"/>
    <property type="molecule type" value="Genomic_DNA"/>
</dbReference>
<protein>
    <submittedName>
        <fullName evidence="1">TIGR02444 family protein</fullName>
    </submittedName>
</protein>
<accession>A0ABT8SXA1</accession>
<organism evidence="1 2">
    <name type="scientific">Rhizobium oryzicola</name>
    <dbReference type="NCBI Taxonomy" id="1232668"/>
    <lineage>
        <taxon>Bacteria</taxon>
        <taxon>Pseudomonadati</taxon>
        <taxon>Pseudomonadota</taxon>
        <taxon>Alphaproteobacteria</taxon>
        <taxon>Hyphomicrobiales</taxon>
        <taxon>Rhizobiaceae</taxon>
        <taxon>Rhizobium/Agrobacterium group</taxon>
        <taxon>Rhizobium</taxon>
    </lineage>
</organism>
<keyword evidence="2" id="KW-1185">Reference proteome</keyword>